<dbReference type="PANTHER" id="PTHR34222:SF77">
    <property type="entry name" value="CCHC-TYPE DOMAIN-CONTAINING PROTEIN"/>
    <property type="match status" value="1"/>
</dbReference>
<proteinExistence type="predicted"/>
<dbReference type="KEGG" id="nta:107767266"/>
<gene>
    <name evidence="2" type="primary">LOC107767266</name>
</gene>
<feature type="compositionally biased region" description="Low complexity" evidence="1">
    <location>
        <begin position="72"/>
        <end position="91"/>
    </location>
</feature>
<evidence type="ECO:0000256" key="1">
    <source>
        <dbReference type="SAM" id="MobiDB-lite"/>
    </source>
</evidence>
<dbReference type="PaxDb" id="4097-A0A1S3XP80"/>
<dbReference type="PANTHER" id="PTHR34222">
    <property type="entry name" value="GAG_PRE-INTEGRS DOMAIN-CONTAINING PROTEIN"/>
    <property type="match status" value="1"/>
</dbReference>
<dbReference type="AlphaFoldDB" id="A0A1S3XP80"/>
<protein>
    <submittedName>
        <fullName evidence="2">Uncharacterized protein</fullName>
    </submittedName>
</protein>
<dbReference type="RefSeq" id="XP_016441674.1">
    <property type="nucleotide sequence ID" value="XM_016586188.1"/>
</dbReference>
<accession>A0A1S3XP80</accession>
<feature type="region of interest" description="Disordered" evidence="1">
    <location>
        <begin position="70"/>
        <end position="91"/>
    </location>
</feature>
<reference evidence="2" key="1">
    <citation type="submission" date="2025-08" db="UniProtKB">
        <authorList>
            <consortium name="RefSeq"/>
        </authorList>
    </citation>
    <scope>IDENTIFICATION</scope>
</reference>
<evidence type="ECO:0000313" key="2">
    <source>
        <dbReference type="RefSeq" id="XP_016441674.1"/>
    </source>
</evidence>
<sequence>MIIEDETHNLPSLNAAGIKLDLMAMQISQGQGYKGKRPFMQCEYCNLKGHTKENYYKLIEYPTDFKSKKNFGQGASSSGTQQGGQYRRPQQQQALAAMNNISWNSDVPLSNSEGKELIAGKFFTDEQYQQILALLNKDTGDSHANLAVEIISAGPEGALTSAGDRKRNNSMENKFIWKSNIKLKVGNCRIRTGGLMSVGLRTNFLMSITWC</sequence>
<dbReference type="OrthoDB" id="1304282at2759"/>
<name>A0A1S3XP80_TOBAC</name>
<organism evidence="2">
    <name type="scientific">Nicotiana tabacum</name>
    <name type="common">Common tobacco</name>
    <dbReference type="NCBI Taxonomy" id="4097"/>
    <lineage>
        <taxon>Eukaryota</taxon>
        <taxon>Viridiplantae</taxon>
        <taxon>Streptophyta</taxon>
        <taxon>Embryophyta</taxon>
        <taxon>Tracheophyta</taxon>
        <taxon>Spermatophyta</taxon>
        <taxon>Magnoliopsida</taxon>
        <taxon>eudicotyledons</taxon>
        <taxon>Gunneridae</taxon>
        <taxon>Pentapetalae</taxon>
        <taxon>asterids</taxon>
        <taxon>lamiids</taxon>
        <taxon>Solanales</taxon>
        <taxon>Solanaceae</taxon>
        <taxon>Nicotianoideae</taxon>
        <taxon>Nicotianeae</taxon>
        <taxon>Nicotiana</taxon>
    </lineage>
</organism>